<gene>
    <name evidence="5" type="ORF">F5I99_19015</name>
</gene>
<dbReference type="Proteomes" id="UP000325606">
    <property type="component" value="Chromosome"/>
</dbReference>
<evidence type="ECO:0000313" key="6">
    <source>
        <dbReference type="Proteomes" id="UP000325606"/>
    </source>
</evidence>
<evidence type="ECO:0000259" key="2">
    <source>
        <dbReference type="Pfam" id="PF07905"/>
    </source>
</evidence>
<dbReference type="InterPro" id="IPR012914">
    <property type="entry name" value="PucR_dom"/>
</dbReference>
<reference evidence="5 6" key="1">
    <citation type="submission" date="2019-09" db="EMBL/GenBank/DDBJ databases">
        <title>Nitrincola iocasae sp. nov., a bacterium isolated from the sediment collected at a cold seep field in South China Sea.</title>
        <authorList>
            <person name="Zhang H."/>
            <person name="Wang H."/>
            <person name="Li C."/>
        </authorList>
    </citation>
    <scope>NUCLEOTIDE SEQUENCE [LARGE SCALE GENOMIC DNA]</scope>
    <source>
        <strain evidence="5 6">KXZD1103</strain>
    </source>
</reference>
<dbReference type="Gene3D" id="1.10.10.2840">
    <property type="entry name" value="PucR C-terminal helix-turn-helix domain"/>
    <property type="match status" value="1"/>
</dbReference>
<dbReference type="AlphaFoldDB" id="A0A5J6LJ93"/>
<dbReference type="InterPro" id="IPR042070">
    <property type="entry name" value="PucR_C-HTH_sf"/>
</dbReference>
<dbReference type="Pfam" id="PF07905">
    <property type="entry name" value="PucR"/>
    <property type="match status" value="1"/>
</dbReference>
<protein>
    <submittedName>
        <fullName evidence="5">PucR family transcriptional regulator</fullName>
    </submittedName>
</protein>
<dbReference type="PANTHER" id="PTHR33744">
    <property type="entry name" value="CARBOHYDRATE DIACID REGULATOR"/>
    <property type="match status" value="1"/>
</dbReference>
<organism evidence="5 6">
    <name type="scientific">Nitrincola iocasae</name>
    <dbReference type="NCBI Taxonomy" id="2614693"/>
    <lineage>
        <taxon>Bacteria</taxon>
        <taxon>Pseudomonadati</taxon>
        <taxon>Pseudomonadota</taxon>
        <taxon>Gammaproteobacteria</taxon>
        <taxon>Oceanospirillales</taxon>
        <taxon>Oceanospirillaceae</taxon>
        <taxon>Nitrincola</taxon>
    </lineage>
</organism>
<feature type="domain" description="CdaR GGDEF-like" evidence="4">
    <location>
        <begin position="157"/>
        <end position="286"/>
    </location>
</feature>
<comment type="similarity">
    <text evidence="1">Belongs to the CdaR family.</text>
</comment>
<dbReference type="EMBL" id="CP044222">
    <property type="protein sequence ID" value="QEW08406.1"/>
    <property type="molecule type" value="Genomic_DNA"/>
</dbReference>
<proteinExistence type="inferred from homology"/>
<dbReference type="KEGG" id="nik:F5I99_19015"/>
<evidence type="ECO:0000259" key="3">
    <source>
        <dbReference type="Pfam" id="PF13556"/>
    </source>
</evidence>
<accession>A0A5J6LJ93</accession>
<evidence type="ECO:0000313" key="5">
    <source>
        <dbReference type="EMBL" id="QEW08406.1"/>
    </source>
</evidence>
<evidence type="ECO:0000256" key="1">
    <source>
        <dbReference type="ARBA" id="ARBA00006754"/>
    </source>
</evidence>
<keyword evidence="6" id="KW-1185">Reference proteome</keyword>
<dbReference type="Pfam" id="PF13556">
    <property type="entry name" value="HTH_30"/>
    <property type="match status" value="1"/>
</dbReference>
<name>A0A5J6LJ93_9GAMM</name>
<dbReference type="Pfam" id="PF17853">
    <property type="entry name" value="GGDEF_2"/>
    <property type="match status" value="1"/>
</dbReference>
<feature type="domain" description="PucR C-terminal helix-turn-helix" evidence="3">
    <location>
        <begin position="341"/>
        <end position="399"/>
    </location>
</feature>
<dbReference type="InterPro" id="IPR025736">
    <property type="entry name" value="PucR_C-HTH_dom"/>
</dbReference>
<dbReference type="InterPro" id="IPR041522">
    <property type="entry name" value="CdaR_GGDEF"/>
</dbReference>
<dbReference type="RefSeq" id="WP_151058789.1">
    <property type="nucleotide sequence ID" value="NZ_CP044222.1"/>
</dbReference>
<dbReference type="InterPro" id="IPR051448">
    <property type="entry name" value="CdaR-like_regulators"/>
</dbReference>
<sequence length="412" mass="45431">MALTIADVFDLPGLDSMVLRAGVAGVHSQVRWPYVAENESIAEWVMGGELVFVTGINHVRDEANLLQLVEQGHQRHIAGLVILTGQEYIRAIPDRVIRRADQLGLPLIEQPYQLKMVVVTQAVGVALVEAQMRGRSRLQVLEQLLEGDPVAMDTLCLRAQRLGIPIDSPRQVLVARLDGSDALIERYGSAAAERQLQSSQAQVTRALAAWQASLDPVLPVLQQGDQWILLLPEAKENPELRREHLAQWLAEHNQTLAPLRLCLGLGSPGKDVSEWALGLYQARQALVAAQAFPDRLGLCSFDEMGTLALLAGIRDRSILDRFVSENLGAVLNADKGPEPVLIPTLEAWFQVNGNLVLAAARLGVHRNTMTARLQRIESMLGGSLEDPNHRLSLAMALQIWRLSPTRRIRSTR</sequence>
<feature type="domain" description="Purine catabolism PurC-like" evidence="2">
    <location>
        <begin position="7"/>
        <end position="124"/>
    </location>
</feature>
<evidence type="ECO:0000259" key="4">
    <source>
        <dbReference type="Pfam" id="PF17853"/>
    </source>
</evidence>